<gene>
    <name evidence="7" type="ORF">LQE92_01730</name>
</gene>
<feature type="transmembrane region" description="Helical" evidence="6">
    <location>
        <begin position="83"/>
        <end position="106"/>
    </location>
</feature>
<comment type="subcellular location">
    <subcellularLocation>
        <location evidence="1">Membrane</location>
        <topology evidence="1">Multi-pass membrane protein</topology>
    </subcellularLocation>
</comment>
<dbReference type="InterPro" id="IPR051611">
    <property type="entry name" value="ECF_transporter_component"/>
</dbReference>
<dbReference type="Proteomes" id="UP001299265">
    <property type="component" value="Unassembled WGS sequence"/>
</dbReference>
<keyword evidence="5 6" id="KW-0472">Membrane</keyword>
<accession>A0AAP2RG73</accession>
<evidence type="ECO:0000256" key="4">
    <source>
        <dbReference type="ARBA" id="ARBA00022989"/>
    </source>
</evidence>
<comment type="caution">
    <text evidence="7">The sequence shown here is derived from an EMBL/GenBank/DDBJ whole genome shotgun (WGS) entry which is preliminary data.</text>
</comment>
<keyword evidence="8" id="KW-1185">Reference proteome</keyword>
<dbReference type="AlphaFoldDB" id="A0AAP2RG73"/>
<dbReference type="GO" id="GO:0005886">
    <property type="term" value="C:plasma membrane"/>
    <property type="evidence" value="ECO:0007669"/>
    <property type="project" value="UniProtKB-ARBA"/>
</dbReference>
<evidence type="ECO:0000256" key="1">
    <source>
        <dbReference type="ARBA" id="ARBA00004141"/>
    </source>
</evidence>
<sequence>MSSKKVRSGLWIDPRTKIVLLLLCVLTAAMAPSLFYEILLVCLVSVFGLSCGKIRYALIGMIVYMIFYFLTLATMQLHGSVQVMLVAFFGLVHKVYPCGFLSGIILTTTKTGEFLSAMNRSHISKKIVVPIAVMLRHMPTIREDWRFIKDAMKMRDVSPSLKNFLKYPGMTIECIYVPLMMAASKTADELTIASVTRGIENPKPRTSFIQVRFGISDLIVFLCFLAMFLAGQFCKGVFL</sequence>
<protein>
    <submittedName>
        <fullName evidence="7">Energy-coupling factor transporter transmembrane protein EcfT</fullName>
    </submittedName>
</protein>
<feature type="transmembrane region" description="Helical" evidence="6">
    <location>
        <begin position="213"/>
        <end position="233"/>
    </location>
</feature>
<dbReference type="PANTHER" id="PTHR34857">
    <property type="entry name" value="SLL0384 PROTEIN"/>
    <property type="match status" value="1"/>
</dbReference>
<dbReference type="PANTHER" id="PTHR34857:SF2">
    <property type="entry name" value="SLL0384 PROTEIN"/>
    <property type="match status" value="1"/>
</dbReference>
<reference evidence="7 8" key="1">
    <citation type="submission" date="2021-11" db="EMBL/GenBank/DDBJ databases">
        <title>Lacrimispora sp. nov. NSJ-141 isolated from human feces.</title>
        <authorList>
            <person name="Abdugheni R."/>
        </authorList>
    </citation>
    <scope>NUCLEOTIDE SEQUENCE [LARGE SCALE GENOMIC DNA]</scope>
    <source>
        <strain evidence="7 8">NSJ-141</strain>
    </source>
</reference>
<evidence type="ECO:0000256" key="5">
    <source>
        <dbReference type="ARBA" id="ARBA00023136"/>
    </source>
</evidence>
<evidence type="ECO:0000256" key="6">
    <source>
        <dbReference type="SAM" id="Phobius"/>
    </source>
</evidence>
<dbReference type="RefSeq" id="WP_231061284.1">
    <property type="nucleotide sequence ID" value="NZ_JAJNOR010000001.1"/>
</dbReference>
<keyword evidence="4 6" id="KW-1133">Transmembrane helix</keyword>
<evidence type="ECO:0000313" key="8">
    <source>
        <dbReference type="Proteomes" id="UP001299265"/>
    </source>
</evidence>
<organism evidence="7 8">
    <name type="scientific">Lientehia hominis</name>
    <dbReference type="NCBI Taxonomy" id="2897778"/>
    <lineage>
        <taxon>Bacteria</taxon>
        <taxon>Bacillati</taxon>
        <taxon>Bacillota</taxon>
        <taxon>Clostridia</taxon>
        <taxon>Lachnospirales</taxon>
        <taxon>Lachnospiraceae</taxon>
        <taxon>Lientehia</taxon>
    </lineage>
</organism>
<keyword evidence="2" id="KW-1003">Cell membrane</keyword>
<evidence type="ECO:0000256" key="3">
    <source>
        <dbReference type="ARBA" id="ARBA00022692"/>
    </source>
</evidence>
<dbReference type="CDD" id="cd16914">
    <property type="entry name" value="EcfT"/>
    <property type="match status" value="1"/>
</dbReference>
<evidence type="ECO:0000313" key="7">
    <source>
        <dbReference type="EMBL" id="MCD2491346.1"/>
    </source>
</evidence>
<dbReference type="Pfam" id="PF02361">
    <property type="entry name" value="CbiQ"/>
    <property type="match status" value="1"/>
</dbReference>
<feature type="transmembrane region" description="Helical" evidence="6">
    <location>
        <begin position="56"/>
        <end position="77"/>
    </location>
</feature>
<dbReference type="EMBL" id="JAJNOR010000001">
    <property type="protein sequence ID" value="MCD2491346.1"/>
    <property type="molecule type" value="Genomic_DNA"/>
</dbReference>
<proteinExistence type="predicted"/>
<keyword evidence="3 6" id="KW-0812">Transmembrane</keyword>
<name>A0AAP2RG73_9FIRM</name>
<evidence type="ECO:0000256" key="2">
    <source>
        <dbReference type="ARBA" id="ARBA00022475"/>
    </source>
</evidence>
<dbReference type="InterPro" id="IPR003339">
    <property type="entry name" value="ABC/ECF_trnsptr_transmembrane"/>
</dbReference>
<feature type="transmembrane region" description="Helical" evidence="6">
    <location>
        <begin position="20"/>
        <end position="49"/>
    </location>
</feature>